<dbReference type="AlphaFoldDB" id="A0AAV8VPV4"/>
<dbReference type="InterPro" id="IPR003663">
    <property type="entry name" value="Sugar/inositol_transpt"/>
</dbReference>
<dbReference type="SUPFAM" id="SSF103473">
    <property type="entry name" value="MFS general substrate transporter"/>
    <property type="match status" value="1"/>
</dbReference>
<keyword evidence="3" id="KW-1003">Cell membrane</keyword>
<evidence type="ECO:0000256" key="2">
    <source>
        <dbReference type="ARBA" id="ARBA00022448"/>
    </source>
</evidence>
<proteinExistence type="predicted"/>
<dbReference type="InterPro" id="IPR005829">
    <property type="entry name" value="Sugar_transporter_CS"/>
</dbReference>
<feature type="transmembrane region" description="Helical" evidence="9">
    <location>
        <begin position="7"/>
        <end position="29"/>
    </location>
</feature>
<feature type="transmembrane region" description="Helical" evidence="9">
    <location>
        <begin position="415"/>
        <end position="440"/>
    </location>
</feature>
<sequence>MMQFRNGYIYFSVLSVNLMSMVCAIGYAWTSPALPKLDGKLGTENNPLSRPTTVLENSWITSLHSLGAAFCPLFIGIVANKYGRKNTLIIFSLPMLASNVLLIFANTVPHFYIARLLMGVGTGCVFSVIPLYVAEISSVKNRGFTSMFLSVMMSFQQLLIYIIGPYVTIRILAIISLIPSILFLILFGLFVPESPYYLIMDNRRDEAVKSLTKLRQISENKAEKEILDIIDSVEKSKTGTSLKDVIKSKIVFKCLYISIGLMFFQQFTGILAILPYLQTIFDATNTSIPGDISVMIIGLLQLLTTSLTSKIVDIVGRKKLLIASNMGVFLSLVSLGTYFYFQANNFDVSKLYWLPISSIITYTICYNFGLGPVVWTIVGELFPPNLKTYLNGIATFFNIMCGFVISMLFPSLSIVLGMAWSVWIFAIFTAFSFAFFALFVPETRGRTFLEIQCMLREGKIK</sequence>
<feature type="transmembrane region" description="Helical" evidence="9">
    <location>
        <begin position="254"/>
        <end position="276"/>
    </location>
</feature>
<evidence type="ECO:0000256" key="1">
    <source>
        <dbReference type="ARBA" id="ARBA00004651"/>
    </source>
</evidence>
<keyword evidence="4" id="KW-0762">Sugar transport</keyword>
<dbReference type="InterPro" id="IPR050549">
    <property type="entry name" value="MFS_Trehalose_Transporter"/>
</dbReference>
<reference evidence="11 12" key="1">
    <citation type="journal article" date="2023" name="Insect Mol. Biol.">
        <title>Genome sequencing provides insights into the evolution of gene families encoding plant cell wall-degrading enzymes in longhorned beetles.</title>
        <authorList>
            <person name="Shin N.R."/>
            <person name="Okamura Y."/>
            <person name="Kirsch R."/>
            <person name="Pauchet Y."/>
        </authorList>
    </citation>
    <scope>NUCLEOTIDE SEQUENCE [LARGE SCALE GENOMIC DNA]</scope>
    <source>
        <strain evidence="11">EAD_L_NR</strain>
    </source>
</reference>
<dbReference type="EMBL" id="JANEYG010000047">
    <property type="protein sequence ID" value="KAJ8915981.1"/>
    <property type="molecule type" value="Genomic_DNA"/>
</dbReference>
<evidence type="ECO:0000259" key="10">
    <source>
        <dbReference type="PROSITE" id="PS50850"/>
    </source>
</evidence>
<keyword evidence="8" id="KW-0325">Glycoprotein</keyword>
<dbReference type="GO" id="GO:0022857">
    <property type="term" value="F:transmembrane transporter activity"/>
    <property type="evidence" value="ECO:0007669"/>
    <property type="project" value="InterPro"/>
</dbReference>
<evidence type="ECO:0000256" key="7">
    <source>
        <dbReference type="ARBA" id="ARBA00023136"/>
    </source>
</evidence>
<name>A0AAV8VPV4_9CUCU</name>
<evidence type="ECO:0000256" key="6">
    <source>
        <dbReference type="ARBA" id="ARBA00022989"/>
    </source>
</evidence>
<dbReference type="FunFam" id="1.20.1250.20:FF:000218">
    <property type="entry name" value="facilitated trehalose transporter Tret1"/>
    <property type="match status" value="1"/>
</dbReference>
<comment type="subcellular location">
    <subcellularLocation>
        <location evidence="1">Cell membrane</location>
        <topology evidence="1">Multi-pass membrane protein</topology>
    </subcellularLocation>
</comment>
<evidence type="ECO:0000313" key="12">
    <source>
        <dbReference type="Proteomes" id="UP001159042"/>
    </source>
</evidence>
<feature type="transmembrane region" description="Helical" evidence="9">
    <location>
        <begin position="320"/>
        <end position="341"/>
    </location>
</feature>
<dbReference type="PROSITE" id="PS00217">
    <property type="entry name" value="SUGAR_TRANSPORT_2"/>
    <property type="match status" value="1"/>
</dbReference>
<evidence type="ECO:0000256" key="5">
    <source>
        <dbReference type="ARBA" id="ARBA00022692"/>
    </source>
</evidence>
<feature type="transmembrane region" description="Helical" evidence="9">
    <location>
        <begin position="169"/>
        <end position="191"/>
    </location>
</feature>
<feature type="domain" description="Major facilitator superfamily (MFS) profile" evidence="10">
    <location>
        <begin position="12"/>
        <end position="444"/>
    </location>
</feature>
<keyword evidence="2" id="KW-0813">Transport</keyword>
<dbReference type="PRINTS" id="PR00171">
    <property type="entry name" value="SUGRTRNSPORT"/>
</dbReference>
<dbReference type="Pfam" id="PF00083">
    <property type="entry name" value="Sugar_tr"/>
    <property type="match status" value="1"/>
</dbReference>
<dbReference type="PANTHER" id="PTHR48021">
    <property type="match status" value="1"/>
</dbReference>
<dbReference type="PROSITE" id="PS50850">
    <property type="entry name" value="MFS"/>
    <property type="match status" value="1"/>
</dbReference>
<dbReference type="InterPro" id="IPR020846">
    <property type="entry name" value="MFS_dom"/>
</dbReference>
<feature type="transmembrane region" description="Helical" evidence="9">
    <location>
        <begin position="288"/>
        <end position="308"/>
    </location>
</feature>
<dbReference type="PROSITE" id="PS00216">
    <property type="entry name" value="SUGAR_TRANSPORT_1"/>
    <property type="match status" value="1"/>
</dbReference>
<feature type="transmembrane region" description="Helical" evidence="9">
    <location>
        <begin position="353"/>
        <end position="377"/>
    </location>
</feature>
<evidence type="ECO:0000256" key="4">
    <source>
        <dbReference type="ARBA" id="ARBA00022597"/>
    </source>
</evidence>
<feature type="transmembrane region" description="Helical" evidence="9">
    <location>
        <begin position="59"/>
        <end position="79"/>
    </location>
</feature>
<comment type="caution">
    <text evidence="11">The sequence shown here is derived from an EMBL/GenBank/DDBJ whole genome shotgun (WGS) entry which is preliminary data.</text>
</comment>
<dbReference type="Gene3D" id="1.20.1250.20">
    <property type="entry name" value="MFS general substrate transporter like domains"/>
    <property type="match status" value="1"/>
</dbReference>
<dbReference type="Proteomes" id="UP001159042">
    <property type="component" value="Unassembled WGS sequence"/>
</dbReference>
<feature type="transmembrane region" description="Helical" evidence="9">
    <location>
        <begin position="111"/>
        <end position="132"/>
    </location>
</feature>
<feature type="transmembrane region" description="Helical" evidence="9">
    <location>
        <begin position="86"/>
        <end position="105"/>
    </location>
</feature>
<feature type="transmembrane region" description="Helical" evidence="9">
    <location>
        <begin position="144"/>
        <end position="163"/>
    </location>
</feature>
<dbReference type="PANTHER" id="PTHR48021:SF47">
    <property type="entry name" value="GH17672P"/>
    <property type="match status" value="1"/>
</dbReference>
<evidence type="ECO:0000256" key="3">
    <source>
        <dbReference type="ARBA" id="ARBA00022475"/>
    </source>
</evidence>
<dbReference type="InterPro" id="IPR005828">
    <property type="entry name" value="MFS_sugar_transport-like"/>
</dbReference>
<organism evidence="11 12">
    <name type="scientific">Exocentrus adspersus</name>
    <dbReference type="NCBI Taxonomy" id="1586481"/>
    <lineage>
        <taxon>Eukaryota</taxon>
        <taxon>Metazoa</taxon>
        <taxon>Ecdysozoa</taxon>
        <taxon>Arthropoda</taxon>
        <taxon>Hexapoda</taxon>
        <taxon>Insecta</taxon>
        <taxon>Pterygota</taxon>
        <taxon>Neoptera</taxon>
        <taxon>Endopterygota</taxon>
        <taxon>Coleoptera</taxon>
        <taxon>Polyphaga</taxon>
        <taxon>Cucujiformia</taxon>
        <taxon>Chrysomeloidea</taxon>
        <taxon>Cerambycidae</taxon>
        <taxon>Lamiinae</taxon>
        <taxon>Acanthocinini</taxon>
        <taxon>Exocentrus</taxon>
    </lineage>
</organism>
<dbReference type="GO" id="GO:0005886">
    <property type="term" value="C:plasma membrane"/>
    <property type="evidence" value="ECO:0007669"/>
    <property type="project" value="UniProtKB-SubCell"/>
</dbReference>
<keyword evidence="5 9" id="KW-0812">Transmembrane</keyword>
<protein>
    <recommendedName>
        <fullName evidence="10">Major facilitator superfamily (MFS) profile domain-containing protein</fullName>
    </recommendedName>
</protein>
<gene>
    <name evidence="11" type="ORF">NQ315_016658</name>
</gene>
<evidence type="ECO:0000256" key="8">
    <source>
        <dbReference type="ARBA" id="ARBA00023180"/>
    </source>
</evidence>
<accession>A0AAV8VPV4</accession>
<evidence type="ECO:0000313" key="11">
    <source>
        <dbReference type="EMBL" id="KAJ8915981.1"/>
    </source>
</evidence>
<dbReference type="InterPro" id="IPR036259">
    <property type="entry name" value="MFS_trans_sf"/>
</dbReference>
<keyword evidence="6 9" id="KW-1133">Transmembrane helix</keyword>
<feature type="transmembrane region" description="Helical" evidence="9">
    <location>
        <begin position="389"/>
        <end position="409"/>
    </location>
</feature>
<keyword evidence="7 9" id="KW-0472">Membrane</keyword>
<evidence type="ECO:0000256" key="9">
    <source>
        <dbReference type="SAM" id="Phobius"/>
    </source>
</evidence>
<keyword evidence="12" id="KW-1185">Reference proteome</keyword>